<dbReference type="InterPro" id="IPR001810">
    <property type="entry name" value="F-box_dom"/>
</dbReference>
<dbReference type="PANTHER" id="PTHR31264">
    <property type="entry name" value="OS07G0554500 PROTEIN-RELATED"/>
    <property type="match status" value="1"/>
</dbReference>
<dbReference type="Pfam" id="PF12937">
    <property type="entry name" value="F-box-like"/>
    <property type="match status" value="1"/>
</dbReference>
<protein>
    <recommendedName>
        <fullName evidence="1">F-box domain-containing protein</fullName>
    </recommendedName>
</protein>
<sequence>MESPRPVPSLTSELLEEIFVRIGSPADLVRASTACAAFRRLIADPSFLRRYRSLHPPQLLGFIEPDGRGFQPVQAPHVSAAVARAVARAADFSFDNYLPRGAACRGKVHDARDGRVLLEYFCDPMVEVTSFDLAVCDPLARRCLLLPPIPDDLLASVLVQEQDFLHFDALLWSAVSIPLDEDDRGVAWFSRYANGCFYCCVKPNNKCFKFDMSSMEFSAVDLPPGFDERHFIIVDAGEGRLGMFTQINNGTSVRYTIWQIGGLNSHPPLGFLLCRAASV</sequence>
<keyword evidence="3" id="KW-1185">Reference proteome</keyword>
<dbReference type="SUPFAM" id="SSF81383">
    <property type="entry name" value="F-box domain"/>
    <property type="match status" value="1"/>
</dbReference>
<feature type="domain" description="F-box" evidence="1">
    <location>
        <begin position="12"/>
        <end position="50"/>
    </location>
</feature>
<evidence type="ECO:0000259" key="1">
    <source>
        <dbReference type="Pfam" id="PF12937"/>
    </source>
</evidence>
<dbReference type="Proteomes" id="UP001341281">
    <property type="component" value="Chromosome 08"/>
</dbReference>
<evidence type="ECO:0000313" key="2">
    <source>
        <dbReference type="EMBL" id="WVZ91240.1"/>
    </source>
</evidence>
<reference evidence="2 3" key="1">
    <citation type="submission" date="2024-02" db="EMBL/GenBank/DDBJ databases">
        <title>High-quality chromosome-scale genome assembly of Pensacola bahiagrass (Paspalum notatum Flugge var. saurae).</title>
        <authorList>
            <person name="Vega J.M."/>
            <person name="Podio M."/>
            <person name="Orjuela J."/>
            <person name="Siena L.A."/>
            <person name="Pessino S.C."/>
            <person name="Combes M.C."/>
            <person name="Mariac C."/>
            <person name="Albertini E."/>
            <person name="Pupilli F."/>
            <person name="Ortiz J.P.A."/>
            <person name="Leblanc O."/>
        </authorList>
    </citation>
    <scope>NUCLEOTIDE SEQUENCE [LARGE SCALE GENOMIC DNA]</scope>
    <source>
        <strain evidence="2">R1</strain>
        <tissue evidence="2">Leaf</tissue>
    </source>
</reference>
<name>A0AAQ3XAM6_PASNO</name>
<gene>
    <name evidence="2" type="ORF">U9M48_037437</name>
</gene>
<evidence type="ECO:0000313" key="3">
    <source>
        <dbReference type="Proteomes" id="UP001341281"/>
    </source>
</evidence>
<organism evidence="2 3">
    <name type="scientific">Paspalum notatum var. saurae</name>
    <dbReference type="NCBI Taxonomy" id="547442"/>
    <lineage>
        <taxon>Eukaryota</taxon>
        <taxon>Viridiplantae</taxon>
        <taxon>Streptophyta</taxon>
        <taxon>Embryophyta</taxon>
        <taxon>Tracheophyta</taxon>
        <taxon>Spermatophyta</taxon>
        <taxon>Magnoliopsida</taxon>
        <taxon>Liliopsida</taxon>
        <taxon>Poales</taxon>
        <taxon>Poaceae</taxon>
        <taxon>PACMAD clade</taxon>
        <taxon>Panicoideae</taxon>
        <taxon>Andropogonodae</taxon>
        <taxon>Paspaleae</taxon>
        <taxon>Paspalinae</taxon>
        <taxon>Paspalum</taxon>
    </lineage>
</organism>
<dbReference type="EMBL" id="CP144752">
    <property type="protein sequence ID" value="WVZ91240.1"/>
    <property type="molecule type" value="Genomic_DNA"/>
</dbReference>
<dbReference type="InterPro" id="IPR036047">
    <property type="entry name" value="F-box-like_dom_sf"/>
</dbReference>
<accession>A0AAQ3XAM6</accession>
<dbReference type="PANTHER" id="PTHR31264:SF3">
    <property type="entry name" value="OS07G0554100 PROTEIN"/>
    <property type="match status" value="1"/>
</dbReference>
<dbReference type="Gene3D" id="1.20.1280.50">
    <property type="match status" value="1"/>
</dbReference>
<proteinExistence type="predicted"/>
<dbReference type="AlphaFoldDB" id="A0AAQ3XAM6"/>